<name>A0A915A3J2_PARUN</name>
<accession>A0A915A3J2</accession>
<protein>
    <submittedName>
        <fullName evidence="2">Uncharacterized protein</fullName>
    </submittedName>
</protein>
<dbReference type="AlphaFoldDB" id="A0A915A3J2"/>
<keyword evidence="1" id="KW-1185">Reference proteome</keyword>
<dbReference type="WBParaSite" id="PgE342_g002_t01">
    <property type="protein sequence ID" value="PgE342_g002_t01"/>
    <property type="gene ID" value="PgE342_g002"/>
</dbReference>
<organism evidence="1 2">
    <name type="scientific">Parascaris univalens</name>
    <name type="common">Nematode worm</name>
    <dbReference type="NCBI Taxonomy" id="6257"/>
    <lineage>
        <taxon>Eukaryota</taxon>
        <taxon>Metazoa</taxon>
        <taxon>Ecdysozoa</taxon>
        <taxon>Nematoda</taxon>
        <taxon>Chromadorea</taxon>
        <taxon>Rhabditida</taxon>
        <taxon>Spirurina</taxon>
        <taxon>Ascaridomorpha</taxon>
        <taxon>Ascaridoidea</taxon>
        <taxon>Ascarididae</taxon>
        <taxon>Parascaris</taxon>
    </lineage>
</organism>
<dbReference type="Proteomes" id="UP000887569">
    <property type="component" value="Unplaced"/>
</dbReference>
<evidence type="ECO:0000313" key="1">
    <source>
        <dbReference type="Proteomes" id="UP000887569"/>
    </source>
</evidence>
<reference evidence="2" key="1">
    <citation type="submission" date="2022-11" db="UniProtKB">
        <authorList>
            <consortium name="WormBaseParasite"/>
        </authorList>
    </citation>
    <scope>IDENTIFICATION</scope>
</reference>
<proteinExistence type="predicted"/>
<evidence type="ECO:0000313" key="2">
    <source>
        <dbReference type="WBParaSite" id="PgE342_g002_t01"/>
    </source>
</evidence>
<sequence length="75" mass="8743">MYYLQTTHEDLHLKSEPSVVRIIRAPGSTDVRLNIPEQLHQKPLCVLTVSQRLYVSCRERIEHGKLNSDRSMCDH</sequence>